<dbReference type="PhylomeDB" id="A0A0A2II59"/>
<dbReference type="Pfam" id="PF00271">
    <property type="entry name" value="Helicase_C"/>
    <property type="match status" value="1"/>
</dbReference>
<keyword evidence="7" id="KW-1185">Reference proteome</keyword>
<dbReference type="GeneID" id="27678607"/>
<dbReference type="InterPro" id="IPR000330">
    <property type="entry name" value="SNF2_N"/>
</dbReference>
<evidence type="ECO:0000313" key="7">
    <source>
        <dbReference type="Proteomes" id="UP000030143"/>
    </source>
</evidence>
<feature type="domain" description="Helicase C-terminal" evidence="5">
    <location>
        <begin position="301"/>
        <end position="424"/>
    </location>
</feature>
<proteinExistence type="predicted"/>
<keyword evidence="2" id="KW-0378">Hydrolase</keyword>
<dbReference type="Proteomes" id="UP000030143">
    <property type="component" value="Unassembled WGS sequence"/>
</dbReference>
<dbReference type="RefSeq" id="XP_016595910.1">
    <property type="nucleotide sequence ID" value="XM_016743188.1"/>
</dbReference>
<dbReference type="InterPro" id="IPR050628">
    <property type="entry name" value="SNF2_RAD54_helicase_TF"/>
</dbReference>
<dbReference type="InterPro" id="IPR001650">
    <property type="entry name" value="Helicase_C-like"/>
</dbReference>
<feature type="region of interest" description="Disordered" evidence="4">
    <location>
        <begin position="1"/>
        <end position="46"/>
    </location>
</feature>
<dbReference type="OrthoDB" id="448448at2759"/>
<dbReference type="GO" id="GO:0008094">
    <property type="term" value="F:ATP-dependent activity, acting on DNA"/>
    <property type="evidence" value="ECO:0007669"/>
    <property type="project" value="TreeGrafter"/>
</dbReference>
<dbReference type="GO" id="GO:0016787">
    <property type="term" value="F:hydrolase activity"/>
    <property type="evidence" value="ECO:0007669"/>
    <property type="project" value="UniProtKB-KW"/>
</dbReference>
<keyword evidence="3" id="KW-0067">ATP-binding</keyword>
<keyword evidence="6" id="KW-0347">Helicase</keyword>
<evidence type="ECO:0000256" key="2">
    <source>
        <dbReference type="ARBA" id="ARBA00022801"/>
    </source>
</evidence>
<dbReference type="STRING" id="27334.A0A0A2II59"/>
<accession>A0A0A2II59</accession>
<dbReference type="PANTHER" id="PTHR45626">
    <property type="entry name" value="TRANSCRIPTION TERMINATION FACTOR 2-RELATED"/>
    <property type="match status" value="1"/>
</dbReference>
<evidence type="ECO:0000256" key="3">
    <source>
        <dbReference type="ARBA" id="ARBA00022840"/>
    </source>
</evidence>
<dbReference type="GO" id="GO:0006281">
    <property type="term" value="P:DNA repair"/>
    <property type="evidence" value="ECO:0007669"/>
    <property type="project" value="TreeGrafter"/>
</dbReference>
<dbReference type="CDD" id="cd18793">
    <property type="entry name" value="SF2_C_SNF"/>
    <property type="match status" value="1"/>
</dbReference>
<dbReference type="InterPro" id="IPR049730">
    <property type="entry name" value="SNF2/RAD54-like_C"/>
</dbReference>
<dbReference type="GO" id="GO:0005634">
    <property type="term" value="C:nucleus"/>
    <property type="evidence" value="ECO:0007669"/>
    <property type="project" value="TreeGrafter"/>
</dbReference>
<dbReference type="Gene3D" id="3.40.50.10810">
    <property type="entry name" value="Tandem AAA-ATPase domain"/>
    <property type="match status" value="2"/>
</dbReference>
<evidence type="ECO:0000256" key="4">
    <source>
        <dbReference type="SAM" id="MobiDB-lite"/>
    </source>
</evidence>
<keyword evidence="1" id="KW-0547">Nucleotide-binding</keyword>
<evidence type="ECO:0000313" key="6">
    <source>
        <dbReference type="EMBL" id="KGO53271.1"/>
    </source>
</evidence>
<dbReference type="HOGENOM" id="CLU_647420_0_0_1"/>
<dbReference type="InterPro" id="IPR038718">
    <property type="entry name" value="SNF2-like_sf"/>
</dbReference>
<feature type="compositionally biased region" description="Basic and acidic residues" evidence="4">
    <location>
        <begin position="29"/>
        <end position="38"/>
    </location>
</feature>
<sequence length="424" mass="47543">MNPHVLRFEGQPNDESIHYSTIPDSEEIDPSHSSRDETLSDDVDGIDMDDMFGPQLQHIFQTNVPVDRRIKSDLLQHQKEAIGFISQLFEAGIDAGYSYQHVFNGERCAKPQEARGGILADEMGLGKSLVTLAVIAGSLDEAERFAGRQEQSDVSQKKNLTQATLIVVPSTSHYIRNRTTKQFQAVVNLSSQHRWCLTGTPIQNSIEDLGALVAFLRVPILDRVAAFRKFISTPTSSGKKDRFHNLQTLLHAICIRRTRDVLNLPEPTTETRKLPMSSTEKTQYRDLLHECMTKIDMAMEAFTSLAAVICVVFSSWKKTLYIVAELLSSNGIRYSMIEGSLSLSKRLQELQRYQNQKETNVLLMTLGTGAVGLNLTTSSRIYLLEPQWNPSIEAQAIGRALRLGQVSNVTIIRYIMEGTVEEVE</sequence>
<evidence type="ECO:0000256" key="1">
    <source>
        <dbReference type="ARBA" id="ARBA00022741"/>
    </source>
</evidence>
<organism evidence="6 7">
    <name type="scientific">Penicillium expansum</name>
    <name type="common">Blue mold rot fungus</name>
    <dbReference type="NCBI Taxonomy" id="27334"/>
    <lineage>
        <taxon>Eukaryota</taxon>
        <taxon>Fungi</taxon>
        <taxon>Dikarya</taxon>
        <taxon>Ascomycota</taxon>
        <taxon>Pezizomycotina</taxon>
        <taxon>Eurotiomycetes</taxon>
        <taxon>Eurotiomycetidae</taxon>
        <taxon>Eurotiales</taxon>
        <taxon>Aspergillaceae</taxon>
        <taxon>Penicillium</taxon>
    </lineage>
</organism>
<name>A0A0A2II59_PENEN</name>
<dbReference type="PROSITE" id="PS51194">
    <property type="entry name" value="HELICASE_CTER"/>
    <property type="match status" value="1"/>
</dbReference>
<reference evidence="6 7" key="1">
    <citation type="journal article" date="2015" name="Mol. Plant Microbe Interact.">
        <title>Genome, transcriptome, and functional analyses of Penicillium expansum provide new insights into secondary metabolism and pathogenicity.</title>
        <authorList>
            <person name="Ballester A.R."/>
            <person name="Marcet-Houben M."/>
            <person name="Levin E."/>
            <person name="Sela N."/>
            <person name="Selma-Lazaro C."/>
            <person name="Carmona L."/>
            <person name="Wisniewski M."/>
            <person name="Droby S."/>
            <person name="Gonzalez-Candelas L."/>
            <person name="Gabaldon T."/>
        </authorList>
    </citation>
    <scope>NUCLEOTIDE SEQUENCE [LARGE SCALE GENOMIC DNA]</scope>
    <source>
        <strain evidence="6 7">MD-8</strain>
    </source>
</reference>
<dbReference type="EMBL" id="JQFZ01000252">
    <property type="protein sequence ID" value="KGO53271.1"/>
    <property type="molecule type" value="Genomic_DNA"/>
</dbReference>
<dbReference type="GO" id="GO:0005524">
    <property type="term" value="F:ATP binding"/>
    <property type="evidence" value="ECO:0007669"/>
    <property type="project" value="UniProtKB-KW"/>
</dbReference>
<dbReference type="SUPFAM" id="SSF52540">
    <property type="entry name" value="P-loop containing nucleoside triphosphate hydrolases"/>
    <property type="match status" value="2"/>
</dbReference>
<protein>
    <submittedName>
        <fullName evidence="6">Helicase, C-terminal</fullName>
    </submittedName>
</protein>
<dbReference type="Pfam" id="PF00176">
    <property type="entry name" value="SNF2-rel_dom"/>
    <property type="match status" value="2"/>
</dbReference>
<dbReference type="SMART" id="SM00490">
    <property type="entry name" value="HELICc"/>
    <property type="match status" value="1"/>
</dbReference>
<dbReference type="PANTHER" id="PTHR45626:SF22">
    <property type="entry name" value="DNA REPAIR PROTEIN RAD5"/>
    <property type="match status" value="1"/>
</dbReference>
<comment type="caution">
    <text evidence="6">The sequence shown here is derived from an EMBL/GenBank/DDBJ whole genome shotgun (WGS) entry which is preliminary data.</text>
</comment>
<dbReference type="Gene3D" id="3.40.50.300">
    <property type="entry name" value="P-loop containing nucleotide triphosphate hydrolases"/>
    <property type="match status" value="1"/>
</dbReference>
<dbReference type="GO" id="GO:0004386">
    <property type="term" value="F:helicase activity"/>
    <property type="evidence" value="ECO:0007669"/>
    <property type="project" value="UniProtKB-KW"/>
</dbReference>
<dbReference type="AlphaFoldDB" id="A0A0A2II59"/>
<dbReference type="InterPro" id="IPR027417">
    <property type="entry name" value="P-loop_NTPase"/>
</dbReference>
<gene>
    <name evidence="6" type="ORF">PEX2_059150</name>
</gene>
<dbReference type="VEuPathDB" id="FungiDB:PEXP_033480"/>
<evidence type="ECO:0000259" key="5">
    <source>
        <dbReference type="PROSITE" id="PS51194"/>
    </source>
</evidence>